<dbReference type="Pfam" id="PF14686">
    <property type="entry name" value="fn3_3"/>
    <property type="match status" value="1"/>
</dbReference>
<dbReference type="InterPro" id="IPR029413">
    <property type="entry name" value="RG-lyase_II"/>
</dbReference>
<dbReference type="Gene3D" id="2.60.120.260">
    <property type="entry name" value="Galactose-binding domain-like"/>
    <property type="match status" value="1"/>
</dbReference>
<dbReference type="CDD" id="cd10316">
    <property type="entry name" value="RGL4_M"/>
    <property type="match status" value="1"/>
</dbReference>
<evidence type="ECO:0000256" key="3">
    <source>
        <dbReference type="ARBA" id="ARBA00010418"/>
    </source>
</evidence>
<reference evidence="10" key="2">
    <citation type="journal article" date="2024" name="Plant">
        <title>Genomic evolution and insights into agronomic trait innovations of Sesamum species.</title>
        <authorList>
            <person name="Miao H."/>
            <person name="Wang L."/>
            <person name="Qu L."/>
            <person name="Liu H."/>
            <person name="Sun Y."/>
            <person name="Le M."/>
            <person name="Wang Q."/>
            <person name="Wei S."/>
            <person name="Zheng Y."/>
            <person name="Lin W."/>
            <person name="Duan Y."/>
            <person name="Cao H."/>
            <person name="Xiong S."/>
            <person name="Wang X."/>
            <person name="Wei L."/>
            <person name="Li C."/>
            <person name="Ma Q."/>
            <person name="Ju M."/>
            <person name="Zhao R."/>
            <person name="Li G."/>
            <person name="Mu C."/>
            <person name="Tian Q."/>
            <person name="Mei H."/>
            <person name="Zhang T."/>
            <person name="Gao T."/>
            <person name="Zhang H."/>
        </authorList>
    </citation>
    <scope>NUCLEOTIDE SEQUENCE</scope>
    <source>
        <strain evidence="10">3651</strain>
    </source>
</reference>
<gene>
    <name evidence="10" type="ORF">Salat_2543600</name>
</gene>
<dbReference type="InterPro" id="IPR051850">
    <property type="entry name" value="Polysacch_Lyase_4"/>
</dbReference>
<dbReference type="Proteomes" id="UP001293254">
    <property type="component" value="Unassembled WGS sequence"/>
</dbReference>
<dbReference type="GO" id="GO:0030246">
    <property type="term" value="F:carbohydrate binding"/>
    <property type="evidence" value="ECO:0007669"/>
    <property type="project" value="InterPro"/>
</dbReference>
<evidence type="ECO:0000259" key="8">
    <source>
        <dbReference type="Pfam" id="PF14683"/>
    </source>
</evidence>
<accession>A0AAE1XSC6</accession>
<evidence type="ECO:0000313" key="11">
    <source>
        <dbReference type="Proteomes" id="UP001293254"/>
    </source>
</evidence>
<dbReference type="PANTHER" id="PTHR32018">
    <property type="entry name" value="RHAMNOGALACTURONATE LYASE FAMILY PROTEIN"/>
    <property type="match status" value="1"/>
</dbReference>
<dbReference type="Gene3D" id="2.60.40.1120">
    <property type="entry name" value="Carboxypeptidase-like, regulatory domain"/>
    <property type="match status" value="1"/>
</dbReference>
<feature type="domain" description="Rhamnogalacturonan lyase" evidence="9">
    <location>
        <begin position="240"/>
        <end position="307"/>
    </location>
</feature>
<evidence type="ECO:0000256" key="2">
    <source>
        <dbReference type="ARBA" id="ARBA00004613"/>
    </source>
</evidence>
<evidence type="ECO:0000313" key="10">
    <source>
        <dbReference type="EMBL" id="KAK4417180.1"/>
    </source>
</evidence>
<dbReference type="PANTHER" id="PTHR32018:SF50">
    <property type="entry name" value="RHAMNOGALACTURONAN ENDOLYASE"/>
    <property type="match status" value="1"/>
</dbReference>
<evidence type="ECO:0000256" key="1">
    <source>
        <dbReference type="ARBA" id="ARBA00001324"/>
    </source>
</evidence>
<dbReference type="EC" id="4.2.2.23" evidence="4"/>
<keyword evidence="6" id="KW-0732">Signal</keyword>
<protein>
    <recommendedName>
        <fullName evidence="4">rhamnogalacturonan endolyase</fullName>
        <ecNumber evidence="4">4.2.2.23</ecNumber>
    </recommendedName>
</protein>
<dbReference type="InterPro" id="IPR011013">
    <property type="entry name" value="Gal_mutarotase_sf_dom"/>
</dbReference>
<comment type="subcellular location">
    <subcellularLocation>
        <location evidence="2">Secreted</location>
    </subcellularLocation>
</comment>
<dbReference type="Gene3D" id="2.70.98.10">
    <property type="match status" value="1"/>
</dbReference>
<dbReference type="AlphaFoldDB" id="A0AAE1XSC6"/>
<feature type="domain" description="Rhamnogalacturonan lyase" evidence="8">
    <location>
        <begin position="325"/>
        <end position="512"/>
    </location>
</feature>
<dbReference type="Pfam" id="PF14683">
    <property type="entry name" value="CBM-like"/>
    <property type="match status" value="1"/>
</dbReference>
<evidence type="ECO:0000256" key="6">
    <source>
        <dbReference type="ARBA" id="ARBA00022729"/>
    </source>
</evidence>
<dbReference type="InterPro" id="IPR029411">
    <property type="entry name" value="RG-lyase_III"/>
</dbReference>
<evidence type="ECO:0000256" key="5">
    <source>
        <dbReference type="ARBA" id="ARBA00022525"/>
    </source>
</evidence>
<dbReference type="SUPFAM" id="SSF74650">
    <property type="entry name" value="Galactose mutarotase-like"/>
    <property type="match status" value="1"/>
</dbReference>
<dbReference type="CDD" id="cd10320">
    <property type="entry name" value="RGL4_N"/>
    <property type="match status" value="1"/>
</dbReference>
<dbReference type="SUPFAM" id="SSF49452">
    <property type="entry name" value="Starch-binding domain-like"/>
    <property type="match status" value="1"/>
</dbReference>
<comment type="catalytic activity">
    <reaction evidence="1">
        <text>Endotype eliminative cleavage of L-alpha-rhamnopyranosyl-(1-&gt;4)-alpha-D-galactopyranosyluronic acid bonds of rhamnogalacturonan I domains in ramified hairy regions of pectin leaving L-rhamnopyranose at the reducing end and 4-deoxy-4,5-unsaturated D-galactopyranosyluronic acid at the non-reducing end.</text>
        <dbReference type="EC" id="4.2.2.23"/>
    </reaction>
</comment>
<keyword evidence="7" id="KW-0456">Lyase</keyword>
<dbReference type="GO" id="GO:0102210">
    <property type="term" value="F:rhamnogalacturonan endolyase activity"/>
    <property type="evidence" value="ECO:0007669"/>
    <property type="project" value="UniProtKB-EC"/>
</dbReference>
<dbReference type="Pfam" id="PF06045">
    <property type="entry name" value="Rhamnogal_lyase"/>
    <property type="match status" value="1"/>
</dbReference>
<reference evidence="10" key="1">
    <citation type="submission" date="2020-06" db="EMBL/GenBank/DDBJ databases">
        <authorList>
            <person name="Li T."/>
            <person name="Hu X."/>
            <person name="Zhang T."/>
            <person name="Song X."/>
            <person name="Zhang H."/>
            <person name="Dai N."/>
            <person name="Sheng W."/>
            <person name="Hou X."/>
            <person name="Wei L."/>
        </authorList>
    </citation>
    <scope>NUCLEOTIDE SEQUENCE</scope>
    <source>
        <strain evidence="10">3651</strain>
        <tissue evidence="10">Leaf</tissue>
    </source>
</reference>
<dbReference type="SUPFAM" id="SSF49785">
    <property type="entry name" value="Galactose-binding domain-like"/>
    <property type="match status" value="1"/>
</dbReference>
<proteinExistence type="inferred from homology"/>
<dbReference type="InterPro" id="IPR014718">
    <property type="entry name" value="GH-type_carb-bd"/>
</dbReference>
<evidence type="ECO:0000256" key="7">
    <source>
        <dbReference type="ARBA" id="ARBA00023239"/>
    </source>
</evidence>
<name>A0AAE1XSC6_9LAMI</name>
<comment type="similarity">
    <text evidence="3">Belongs to the polysaccharide lyase 4 family.</text>
</comment>
<keyword evidence="11" id="KW-1185">Reference proteome</keyword>
<evidence type="ECO:0000256" key="4">
    <source>
        <dbReference type="ARBA" id="ARBA00012437"/>
    </source>
</evidence>
<comment type="caution">
    <text evidence="10">The sequence shown here is derived from an EMBL/GenBank/DDBJ whole genome shotgun (WGS) entry which is preliminary data.</text>
</comment>
<dbReference type="InterPro" id="IPR008979">
    <property type="entry name" value="Galactose-bd-like_sf"/>
</dbReference>
<dbReference type="InterPro" id="IPR010325">
    <property type="entry name" value="Rhamnogal_lyase"/>
</dbReference>
<sequence>MLRDSPGFYSYTVLERLKGWPAFDIQEGRIVFKLQENKFDYMAMSDERQRFMPMPKDRLTGKTLDYKEAVLLTNPTDPEFKDEVDDKYFYSCDNKDNPVHGWVSSDPPVGFWMITPSNEFRTGGPIKQDLTSHVGPNVLAMFISRHYVGNDIDIKFQTEEYWKKVFGPVFIYLNSDAPAKSHPSVLWNDAKQRMQKEVASWPYSFPLSKDYVKSNQRGAISGRFFVEDRIINKQAMPGASAFVGLAPIGVGGSWQLESKGYQFWTQTDQNGNFLIKNVIPGTYSLFAWAPGTLGDYKYASDITISPRTIVEARNMVFKAPRKGATLWEIGIPDRSAAEFFIPDPSPEFKMHKYRVEIEKFRQYGLWTRYTDLHPQKDLVFRVGTSNYKKDWFFAHVTRKVGNDKYVATTWKILFDLKKVEKGANYTLQLALASANGAELQVRLNDPKIRPNFTTGPIGKDNAVARHGIRGVYHFHSIGIAGNWLVPGTNIIFLTQASSQGPFREVMYDYIRFEGPV</sequence>
<dbReference type="CDD" id="cd10317">
    <property type="entry name" value="RGL4_C"/>
    <property type="match status" value="1"/>
</dbReference>
<dbReference type="InterPro" id="IPR013784">
    <property type="entry name" value="Carb-bd-like_fold"/>
</dbReference>
<organism evidence="10 11">
    <name type="scientific">Sesamum alatum</name>
    <dbReference type="NCBI Taxonomy" id="300844"/>
    <lineage>
        <taxon>Eukaryota</taxon>
        <taxon>Viridiplantae</taxon>
        <taxon>Streptophyta</taxon>
        <taxon>Embryophyta</taxon>
        <taxon>Tracheophyta</taxon>
        <taxon>Spermatophyta</taxon>
        <taxon>Magnoliopsida</taxon>
        <taxon>eudicotyledons</taxon>
        <taxon>Gunneridae</taxon>
        <taxon>Pentapetalae</taxon>
        <taxon>asterids</taxon>
        <taxon>lamiids</taxon>
        <taxon>Lamiales</taxon>
        <taxon>Pedaliaceae</taxon>
        <taxon>Sesamum</taxon>
    </lineage>
</organism>
<keyword evidence="5" id="KW-0964">Secreted</keyword>
<dbReference type="GO" id="GO:0005576">
    <property type="term" value="C:extracellular region"/>
    <property type="evidence" value="ECO:0007669"/>
    <property type="project" value="UniProtKB-SubCell"/>
</dbReference>
<dbReference type="EMBL" id="JACGWO010000010">
    <property type="protein sequence ID" value="KAK4417180.1"/>
    <property type="molecule type" value="Genomic_DNA"/>
</dbReference>
<evidence type="ECO:0000259" key="9">
    <source>
        <dbReference type="Pfam" id="PF14686"/>
    </source>
</evidence>
<dbReference type="GO" id="GO:0005975">
    <property type="term" value="P:carbohydrate metabolic process"/>
    <property type="evidence" value="ECO:0007669"/>
    <property type="project" value="InterPro"/>
</dbReference>